<gene>
    <name evidence="2" type="ORF">ACFP5Y_08600</name>
</gene>
<dbReference type="EMBL" id="JBHSSC010000036">
    <property type="protein sequence ID" value="MFC6181277.1"/>
    <property type="molecule type" value="Genomic_DNA"/>
</dbReference>
<dbReference type="RefSeq" id="WP_137629102.1">
    <property type="nucleotide sequence ID" value="NZ_BJDJ01000017.1"/>
</dbReference>
<dbReference type="InterPro" id="IPR025164">
    <property type="entry name" value="Toastrack_DUF4097"/>
</dbReference>
<evidence type="ECO:0000313" key="3">
    <source>
        <dbReference type="Proteomes" id="UP001596282"/>
    </source>
</evidence>
<dbReference type="Pfam" id="PF13349">
    <property type="entry name" value="DUF4097"/>
    <property type="match status" value="1"/>
</dbReference>
<sequence length="310" mass="33594">MKKTIKVGIVLLVLGVILAILGIANNGIQSVYWDQGFKIAKQRVQVYRPKQIKSITLNSDLAIIVRTGDTTKIRVASSHDKPTVTTKAGHVTITSKHASDLQTVGFHFSPVLTDATVITVPRGTVLNQLTTTSQQGDVRLSGIKVRQINLANHGNVTLNNVNTDKALTLNTNDTVRLTNVTAPSLQLTTTSADLHVTTSQFNAGQSNLTTTNGNITIRQTAFTRAQLRTTNGNVTFNDNQVTKRLHANTTNGNIHVQAPTDTGINAITSSGNLTIFNWHQTNQHQHAYRPRATTQYQLTTTSGNINVSAS</sequence>
<evidence type="ECO:0000259" key="1">
    <source>
        <dbReference type="Pfam" id="PF13349"/>
    </source>
</evidence>
<proteinExistence type="predicted"/>
<keyword evidence="3" id="KW-1185">Reference proteome</keyword>
<feature type="domain" description="DUF4097" evidence="1">
    <location>
        <begin position="52"/>
        <end position="307"/>
    </location>
</feature>
<name>A0ABW1S1E7_9LACO</name>
<dbReference type="Proteomes" id="UP001596282">
    <property type="component" value="Unassembled WGS sequence"/>
</dbReference>
<accession>A0ABW1S1E7</accession>
<reference evidence="3" key="1">
    <citation type="journal article" date="2019" name="Int. J. Syst. Evol. Microbiol.">
        <title>The Global Catalogue of Microorganisms (GCM) 10K type strain sequencing project: providing services to taxonomists for standard genome sequencing and annotation.</title>
        <authorList>
            <consortium name="The Broad Institute Genomics Platform"/>
            <consortium name="The Broad Institute Genome Sequencing Center for Infectious Disease"/>
            <person name="Wu L."/>
            <person name="Ma J."/>
        </authorList>
    </citation>
    <scope>NUCLEOTIDE SEQUENCE [LARGE SCALE GENOMIC DNA]</scope>
    <source>
        <strain evidence="3">CCM 8933</strain>
    </source>
</reference>
<organism evidence="2 3">
    <name type="scientific">Lactiplantibacillus daowaiensis</name>
    <dbReference type="NCBI Taxonomy" id="2559918"/>
    <lineage>
        <taxon>Bacteria</taxon>
        <taxon>Bacillati</taxon>
        <taxon>Bacillota</taxon>
        <taxon>Bacilli</taxon>
        <taxon>Lactobacillales</taxon>
        <taxon>Lactobacillaceae</taxon>
        <taxon>Lactiplantibacillus</taxon>
    </lineage>
</organism>
<protein>
    <submittedName>
        <fullName evidence="2">DUF4097 family beta strand repeat-containing protein</fullName>
    </submittedName>
</protein>
<evidence type="ECO:0000313" key="2">
    <source>
        <dbReference type="EMBL" id="MFC6181277.1"/>
    </source>
</evidence>
<comment type="caution">
    <text evidence="2">The sequence shown here is derived from an EMBL/GenBank/DDBJ whole genome shotgun (WGS) entry which is preliminary data.</text>
</comment>